<evidence type="ECO:0000256" key="3">
    <source>
        <dbReference type="ARBA" id="ARBA00022729"/>
    </source>
</evidence>
<dbReference type="Pfam" id="PF00530">
    <property type="entry name" value="SRCR"/>
    <property type="match status" value="3"/>
</dbReference>
<sequence>MDDVKCLGYEKQLWSCDARKPRGANNCDHREDVAVSCYDPPPPSPPRPPTPPAVPKTADGSLRLINGNNSIGLVQMAYNGRWGTFCVQTWTAQTAVVVCRQLGLTGGTLVYSNIYGIRNDPAPRMWLRGLDCTGKERTLMSCPYDALVDNQCDPYWAAAVMCGVEDGALRLANGTEVAGRLEVLHNGGWGTVCSDNFTDVEASVACRQLGFTGGWVAPAASYSPGRGNVWMDSVKCRGKEARLTDCSFDGWAWTDCTHEDDVAVQCYHAPRRPPLLPNAPPPNEPSPLQPLLPPPLHPSNPLSAVPPATYPPRPQTQLWPVVPLPPPNYPPNINSLPPLLSPLPLLPSHPIKSPASPASYPGHSTHPPPVYPGGKVPWPSRAPPKGYVPQSSPLPPPVYGALPPASSPPVYDSGLITYPPAPAMPRPWYTECGPPAVYNNGQGDVPTYPGPYGSSYLPC</sequence>
<evidence type="ECO:0000256" key="9">
    <source>
        <dbReference type="SAM" id="MobiDB-lite"/>
    </source>
</evidence>
<protein>
    <recommendedName>
        <fullName evidence="10">SRCR domain-containing protein</fullName>
    </recommendedName>
</protein>
<feature type="domain" description="SRCR" evidence="10">
    <location>
        <begin position="62"/>
        <end position="163"/>
    </location>
</feature>
<dbReference type="GO" id="GO:0016020">
    <property type="term" value="C:membrane"/>
    <property type="evidence" value="ECO:0007669"/>
    <property type="project" value="UniProtKB-SubCell"/>
</dbReference>
<dbReference type="InterPro" id="IPR036772">
    <property type="entry name" value="SRCR-like_dom_sf"/>
</dbReference>
<reference evidence="11" key="1">
    <citation type="journal article" date="2021" name="Proc. Natl. Acad. Sci. U.S.A.">
        <title>Three genomes in the algal genus Volvox reveal the fate of a haploid sex-determining region after a transition to homothallism.</title>
        <authorList>
            <person name="Yamamoto K."/>
            <person name="Hamaji T."/>
            <person name="Kawai-Toyooka H."/>
            <person name="Matsuzaki R."/>
            <person name="Takahashi F."/>
            <person name="Nishimura Y."/>
            <person name="Kawachi M."/>
            <person name="Noguchi H."/>
            <person name="Minakuchi Y."/>
            <person name="Umen J.G."/>
            <person name="Toyoda A."/>
            <person name="Nozaki H."/>
        </authorList>
    </citation>
    <scope>NUCLEOTIDE SEQUENCE</scope>
    <source>
        <strain evidence="12">NIES-3785</strain>
        <strain evidence="11">NIES-3786</strain>
    </source>
</reference>
<evidence type="ECO:0000313" key="12">
    <source>
        <dbReference type="EMBL" id="GIL99663.1"/>
    </source>
</evidence>
<evidence type="ECO:0000256" key="6">
    <source>
        <dbReference type="ARBA" id="ARBA00023136"/>
    </source>
</evidence>
<feature type="domain" description="SRCR" evidence="10">
    <location>
        <begin position="169"/>
        <end position="267"/>
    </location>
</feature>
<dbReference type="EMBL" id="BNCQ01000006">
    <property type="protein sequence ID" value="GIL99663.1"/>
    <property type="molecule type" value="Genomic_DNA"/>
</dbReference>
<dbReference type="PROSITE" id="PS50287">
    <property type="entry name" value="SRCR_2"/>
    <property type="match status" value="3"/>
</dbReference>
<name>A0A8J4C2C0_9CHLO</name>
<keyword evidence="4" id="KW-0677">Repeat</keyword>
<dbReference type="Proteomes" id="UP000722791">
    <property type="component" value="Unassembled WGS sequence"/>
</dbReference>
<feature type="region of interest" description="Disordered" evidence="9">
    <location>
        <begin position="275"/>
        <end position="311"/>
    </location>
</feature>
<dbReference type="FunFam" id="3.10.250.10:FF:000001">
    <property type="entry name" value="Lysyl oxidase 4 isoform X1"/>
    <property type="match status" value="1"/>
</dbReference>
<dbReference type="SUPFAM" id="SSF56487">
    <property type="entry name" value="SRCR-like"/>
    <property type="match status" value="3"/>
</dbReference>
<evidence type="ECO:0000313" key="13">
    <source>
        <dbReference type="Proteomes" id="UP000747110"/>
    </source>
</evidence>
<evidence type="ECO:0000256" key="4">
    <source>
        <dbReference type="ARBA" id="ARBA00022737"/>
    </source>
</evidence>
<keyword evidence="3" id="KW-0732">Signal</keyword>
<keyword evidence="2" id="KW-0812">Transmembrane</keyword>
<dbReference type="FunFam" id="3.10.250.10:FF:000016">
    <property type="entry name" value="Scavenger receptor cysteine-rich protein type 12"/>
    <property type="match status" value="1"/>
</dbReference>
<comment type="caution">
    <text evidence="11">The sequence shown here is derived from an EMBL/GenBank/DDBJ whole genome shotgun (WGS) entry which is preliminary data.</text>
</comment>
<dbReference type="Proteomes" id="UP000747110">
    <property type="component" value="Unassembled WGS sequence"/>
</dbReference>
<organism evidence="11 13">
    <name type="scientific">Volvox reticuliferus</name>
    <dbReference type="NCBI Taxonomy" id="1737510"/>
    <lineage>
        <taxon>Eukaryota</taxon>
        <taxon>Viridiplantae</taxon>
        <taxon>Chlorophyta</taxon>
        <taxon>core chlorophytes</taxon>
        <taxon>Chlorophyceae</taxon>
        <taxon>CS clade</taxon>
        <taxon>Chlamydomonadales</taxon>
        <taxon>Volvocaceae</taxon>
        <taxon>Volvox</taxon>
    </lineage>
</organism>
<comment type="subcellular location">
    <subcellularLocation>
        <location evidence="1">Membrane</location>
        <topology evidence="1">Single-pass membrane protein</topology>
    </subcellularLocation>
</comment>
<feature type="region of interest" description="Disordered" evidence="9">
    <location>
        <begin position="37"/>
        <end position="59"/>
    </location>
</feature>
<evidence type="ECO:0000259" key="10">
    <source>
        <dbReference type="PROSITE" id="PS50287"/>
    </source>
</evidence>
<proteinExistence type="predicted"/>
<keyword evidence="6" id="KW-0472">Membrane</keyword>
<accession>A0A8J4C2C0</accession>
<evidence type="ECO:0000256" key="2">
    <source>
        <dbReference type="ARBA" id="ARBA00022692"/>
    </source>
</evidence>
<dbReference type="EMBL" id="BNCP01000004">
    <property type="protein sequence ID" value="GIL73199.1"/>
    <property type="molecule type" value="Genomic_DNA"/>
</dbReference>
<dbReference type="PANTHER" id="PTHR48071:SF18">
    <property type="entry name" value="DELETED IN MALIGNANT BRAIN TUMORS 1 PROTEIN-RELATED"/>
    <property type="match status" value="1"/>
</dbReference>
<dbReference type="OrthoDB" id="534936at2759"/>
<gene>
    <name evidence="11" type="ORF">Vretifemale_3379</name>
    <name evidence="12" type="ORF">Vretimale_4641</name>
</gene>
<evidence type="ECO:0000256" key="7">
    <source>
        <dbReference type="ARBA" id="ARBA00023157"/>
    </source>
</evidence>
<feature type="domain" description="SRCR" evidence="10">
    <location>
        <begin position="1"/>
        <end position="38"/>
    </location>
</feature>
<dbReference type="Gene3D" id="3.10.250.10">
    <property type="entry name" value="SRCR-like domain"/>
    <property type="match status" value="3"/>
</dbReference>
<dbReference type="PROSITE" id="PS00420">
    <property type="entry name" value="SRCR_1"/>
    <property type="match status" value="2"/>
</dbReference>
<dbReference type="PRINTS" id="PR00258">
    <property type="entry name" value="SPERACTRCPTR"/>
</dbReference>
<evidence type="ECO:0000256" key="1">
    <source>
        <dbReference type="ARBA" id="ARBA00004167"/>
    </source>
</evidence>
<evidence type="ECO:0000313" key="11">
    <source>
        <dbReference type="EMBL" id="GIL73199.1"/>
    </source>
</evidence>
<keyword evidence="7" id="KW-1015">Disulfide bond</keyword>
<dbReference type="AlphaFoldDB" id="A0A8J4C2C0"/>
<feature type="region of interest" description="Disordered" evidence="9">
    <location>
        <begin position="354"/>
        <end position="376"/>
    </location>
</feature>
<keyword evidence="5" id="KW-1133">Transmembrane helix</keyword>
<dbReference type="SMART" id="SM00202">
    <property type="entry name" value="SR"/>
    <property type="match status" value="2"/>
</dbReference>
<evidence type="ECO:0000256" key="5">
    <source>
        <dbReference type="ARBA" id="ARBA00022989"/>
    </source>
</evidence>
<evidence type="ECO:0000256" key="8">
    <source>
        <dbReference type="ARBA" id="ARBA00023180"/>
    </source>
</evidence>
<feature type="compositionally biased region" description="Pro residues" evidence="9">
    <location>
        <begin position="275"/>
        <end position="298"/>
    </location>
</feature>
<feature type="compositionally biased region" description="Pro residues" evidence="9">
    <location>
        <begin position="39"/>
        <end position="54"/>
    </location>
</feature>
<dbReference type="InterPro" id="IPR001190">
    <property type="entry name" value="SRCR"/>
</dbReference>
<keyword evidence="13" id="KW-1185">Reference proteome</keyword>
<dbReference type="PANTHER" id="PTHR48071">
    <property type="entry name" value="SRCR DOMAIN-CONTAINING PROTEIN"/>
    <property type="match status" value="1"/>
</dbReference>
<keyword evidence="8" id="KW-0325">Glycoprotein</keyword>